<comment type="caution">
    <text evidence="1">The sequence shown here is derived from an EMBL/GenBank/DDBJ whole genome shotgun (WGS) entry which is preliminary data.</text>
</comment>
<dbReference type="RefSeq" id="WP_261234855.1">
    <property type="nucleotide sequence ID" value="NZ_JAMXFA010000006.1"/>
</dbReference>
<evidence type="ECO:0000313" key="2">
    <source>
        <dbReference type="Proteomes" id="UP001525961"/>
    </source>
</evidence>
<reference evidence="1 2" key="1">
    <citation type="journal article" date="2022" name="Front. Microbiol.">
        <title>High genomic differentiation and limited gene flow indicate recent cryptic speciation within the genus Laspinema (cyanobacteria).</title>
        <authorList>
            <person name="Stanojkovic A."/>
            <person name="Skoupy S."/>
            <person name="Skaloud P."/>
            <person name="Dvorak P."/>
        </authorList>
    </citation>
    <scope>NUCLEOTIDE SEQUENCE [LARGE SCALE GENOMIC DNA]</scope>
    <source>
        <strain evidence="1 2">D3b</strain>
    </source>
</reference>
<accession>A0ABT2N7J3</accession>
<organism evidence="1 2">
    <name type="scientific">Laspinema olomoucense D3b</name>
    <dbReference type="NCBI Taxonomy" id="2953688"/>
    <lineage>
        <taxon>Bacteria</taxon>
        <taxon>Bacillati</taxon>
        <taxon>Cyanobacteriota</taxon>
        <taxon>Cyanophyceae</taxon>
        <taxon>Oscillatoriophycideae</taxon>
        <taxon>Oscillatoriales</taxon>
        <taxon>Laspinemataceae</taxon>
        <taxon>Laspinema</taxon>
        <taxon>Laspinema olomoucense</taxon>
    </lineage>
</organism>
<dbReference type="Proteomes" id="UP001525961">
    <property type="component" value="Unassembled WGS sequence"/>
</dbReference>
<evidence type="ECO:0000313" key="1">
    <source>
        <dbReference type="EMBL" id="MCT7977256.1"/>
    </source>
</evidence>
<gene>
    <name evidence="1" type="ORF">NG792_06030</name>
</gene>
<name>A0ABT2N7J3_9CYAN</name>
<protein>
    <submittedName>
        <fullName evidence="1">Uncharacterized protein</fullName>
    </submittedName>
</protein>
<sequence length="159" mass="18331">MKLVADRKTDLEGRRTADAAVWIWGGDRSPLPGISGVAEGNLKRDRHRVGEECSRPKYLAIFRRNRYSRIRKHRFRPFLPIDLDQSCAALLVLFSIRDRGVHVSQDNRLCTIVLSTIPIVNLYRCECSRHSTYTLNSNASSDEKIRIRKEFHKAVIPEN</sequence>
<dbReference type="EMBL" id="JAMXFA010000006">
    <property type="protein sequence ID" value="MCT7977256.1"/>
    <property type="molecule type" value="Genomic_DNA"/>
</dbReference>
<proteinExistence type="predicted"/>
<keyword evidence="2" id="KW-1185">Reference proteome</keyword>